<reference evidence="1 2" key="1">
    <citation type="submission" date="2020-02" db="EMBL/GenBank/DDBJ databases">
        <authorList>
            <person name="Ferguson B K."/>
        </authorList>
    </citation>
    <scope>NUCLEOTIDE SEQUENCE [LARGE SCALE GENOMIC DNA]</scope>
</reference>
<evidence type="ECO:0000313" key="1">
    <source>
        <dbReference type="EMBL" id="CAB0045346.1"/>
    </source>
</evidence>
<proteinExistence type="predicted"/>
<keyword evidence="2" id="KW-1185">Reference proteome</keyword>
<organism evidence="1 2">
    <name type="scientific">Trichogramma brassicae</name>
    <dbReference type="NCBI Taxonomy" id="86971"/>
    <lineage>
        <taxon>Eukaryota</taxon>
        <taxon>Metazoa</taxon>
        <taxon>Ecdysozoa</taxon>
        <taxon>Arthropoda</taxon>
        <taxon>Hexapoda</taxon>
        <taxon>Insecta</taxon>
        <taxon>Pterygota</taxon>
        <taxon>Neoptera</taxon>
        <taxon>Endopterygota</taxon>
        <taxon>Hymenoptera</taxon>
        <taxon>Apocrita</taxon>
        <taxon>Proctotrupomorpha</taxon>
        <taxon>Chalcidoidea</taxon>
        <taxon>Trichogrammatidae</taxon>
        <taxon>Trichogramma</taxon>
    </lineage>
</organism>
<dbReference type="EMBL" id="CADCXV010001560">
    <property type="protein sequence ID" value="CAB0045346.1"/>
    <property type="molecule type" value="Genomic_DNA"/>
</dbReference>
<dbReference type="Proteomes" id="UP000479190">
    <property type="component" value="Unassembled WGS sequence"/>
</dbReference>
<sequence length="419" mass="47318">MTMVEGRPMVTVIMPTLAVTPTVVRPMAVTPTMPTLTVTPTVVVRPMAVTPTTPTLAVTATVVRPMAVTPTTPTLTVTPTVTVLRPSTDASNTTHEHEAFSIGYYIKCSFDESQSVYRSYRMTNEDQMSPAAWFVHELSSIANRLEAIYKAPKKMIITEEQQEEFEKTSTCYICNRVSSRRGQPAKYHRFQSFYIRVFDNCDAQVYLLLPAPFLTPAGSSTLFKSRPVSRIARYNLKWPVSRSPCSDGSPSCGGASSTSSCNLEIERRTADDTLRQAALERVRSKDASLKPRSWIFNPPFHQDQLNEDTRLLNDHASYWHGLSWDSGEVDYERVGDILHLQVNKKINTTTTVKNVMKIRIAGTRRSRRTHHLDASLIGAEFFEWLSNLFFLAAWVMPLRHRSVAVSLYVFARSQEFRAH</sequence>
<protein>
    <submittedName>
        <fullName evidence="1">Uncharacterized protein</fullName>
    </submittedName>
</protein>
<gene>
    <name evidence="1" type="ORF">TBRA_LOCUS16873</name>
</gene>
<name>A0A6H5J7C1_9HYME</name>
<evidence type="ECO:0000313" key="2">
    <source>
        <dbReference type="Proteomes" id="UP000479190"/>
    </source>
</evidence>
<dbReference type="AlphaFoldDB" id="A0A6H5J7C1"/>
<accession>A0A6H5J7C1</accession>